<dbReference type="Proteomes" id="UP000007110">
    <property type="component" value="Unassembled WGS sequence"/>
</dbReference>
<dbReference type="InParanoid" id="A0A7M7NCE7"/>
<dbReference type="InterPro" id="IPR037936">
    <property type="entry name" value="UNC5A-D"/>
</dbReference>
<dbReference type="AlphaFoldDB" id="A0A7M7NCE7"/>
<name>A0A7M7NCE7_STRPU</name>
<dbReference type="PROSITE" id="PS51145">
    <property type="entry name" value="ZU5"/>
    <property type="match status" value="1"/>
</dbReference>
<dbReference type="InterPro" id="IPR000906">
    <property type="entry name" value="ZU5_dom"/>
</dbReference>
<dbReference type="GO" id="GO:0005042">
    <property type="term" value="F:netrin receptor activity"/>
    <property type="evidence" value="ECO:0007669"/>
    <property type="project" value="InterPro"/>
</dbReference>
<dbReference type="KEGG" id="spu:115921258"/>
<evidence type="ECO:0000259" key="2">
    <source>
        <dbReference type="PROSITE" id="PS51145"/>
    </source>
</evidence>
<organism evidence="3 4">
    <name type="scientific">Strongylocentrotus purpuratus</name>
    <name type="common">Purple sea urchin</name>
    <dbReference type="NCBI Taxonomy" id="7668"/>
    <lineage>
        <taxon>Eukaryota</taxon>
        <taxon>Metazoa</taxon>
        <taxon>Echinodermata</taxon>
        <taxon>Eleutherozoa</taxon>
        <taxon>Echinozoa</taxon>
        <taxon>Echinoidea</taxon>
        <taxon>Euechinoidea</taxon>
        <taxon>Echinacea</taxon>
        <taxon>Camarodonta</taxon>
        <taxon>Echinidea</taxon>
        <taxon>Strongylocentrotidae</taxon>
        <taxon>Strongylocentrotus</taxon>
    </lineage>
</organism>
<dbReference type="RefSeq" id="XP_030834421.1">
    <property type="nucleotide sequence ID" value="XM_030978561.1"/>
</dbReference>
<keyword evidence="4" id="KW-1185">Reference proteome</keyword>
<evidence type="ECO:0000313" key="3">
    <source>
        <dbReference type="EnsemblMetazoa" id="XP_030834421"/>
    </source>
</evidence>
<dbReference type="Gene3D" id="2.60.220.30">
    <property type="match status" value="1"/>
</dbReference>
<evidence type="ECO:0000256" key="1">
    <source>
        <dbReference type="SAM" id="MobiDB-lite"/>
    </source>
</evidence>
<feature type="region of interest" description="Disordered" evidence="1">
    <location>
        <begin position="1"/>
        <end position="29"/>
    </location>
</feature>
<reference evidence="4" key="1">
    <citation type="submission" date="2015-02" db="EMBL/GenBank/DDBJ databases">
        <title>Genome sequencing for Strongylocentrotus purpuratus.</title>
        <authorList>
            <person name="Murali S."/>
            <person name="Liu Y."/>
            <person name="Vee V."/>
            <person name="English A."/>
            <person name="Wang M."/>
            <person name="Skinner E."/>
            <person name="Han Y."/>
            <person name="Muzny D.M."/>
            <person name="Worley K.C."/>
            <person name="Gibbs R.A."/>
        </authorList>
    </citation>
    <scope>NUCLEOTIDE SEQUENCE</scope>
</reference>
<dbReference type="Pfam" id="PF00791">
    <property type="entry name" value="ZU5"/>
    <property type="match status" value="1"/>
</dbReference>
<protein>
    <recommendedName>
        <fullName evidence="2">ZU5 domain-containing protein</fullName>
    </recommendedName>
</protein>
<dbReference type="OrthoDB" id="5973910at2759"/>
<sequence>MTSPVKSPAPSPVTSPAITSKPSDPLEPEDMDIITTSDTERYAIIDDLDQCGGTPSTEELCSVALPVKSLPLACSFGKALRLNDDLIIGFIDLPSSSVLHKIARQLVDIWWNGLKEGEIEDKFDELLSEFNITDVKTGLEEISKAIGSKTDLLDLCHRLDVKPSVVLKIMSTFVTFPPHIIGRIALKMLKEWVHQGGAKERLLEVAQAFRFNDAAVKIAEAMKCQPSYMPFISHGIIDPKGGELTFDELDITVSIPEGAIPKGMRSVVTLRIPTHDTPTIPVREGEVVITPVVEGSLTQELLKPATVVISHCTNHRELTEDSSVILYTRTGPGTKLSTYFDSVLSK</sequence>
<dbReference type="PANTHER" id="PTHR12582">
    <property type="entry name" value="NETRIN RECEPTOR UNC5"/>
    <property type="match status" value="1"/>
</dbReference>
<feature type="domain" description="ZU5" evidence="2">
    <location>
        <begin position="231"/>
        <end position="346"/>
    </location>
</feature>
<dbReference type="GeneID" id="115921258"/>
<reference evidence="3" key="2">
    <citation type="submission" date="2021-01" db="UniProtKB">
        <authorList>
            <consortium name="EnsemblMetazoa"/>
        </authorList>
    </citation>
    <scope>IDENTIFICATION</scope>
</reference>
<dbReference type="GO" id="GO:0016020">
    <property type="term" value="C:membrane"/>
    <property type="evidence" value="ECO:0007669"/>
    <property type="project" value="InterPro"/>
</dbReference>
<evidence type="ECO:0000313" key="4">
    <source>
        <dbReference type="Proteomes" id="UP000007110"/>
    </source>
</evidence>
<dbReference type="PANTHER" id="PTHR12582:SF41">
    <property type="entry name" value="UNC5C-LIKE PROTEIN"/>
    <property type="match status" value="1"/>
</dbReference>
<dbReference type="SMART" id="SM00218">
    <property type="entry name" value="ZU5"/>
    <property type="match status" value="1"/>
</dbReference>
<dbReference type="EnsemblMetazoa" id="XM_030978561">
    <property type="protein sequence ID" value="XP_030834421"/>
    <property type="gene ID" value="LOC115921258"/>
</dbReference>
<proteinExistence type="predicted"/>
<accession>A0A7M7NCE7</accession>